<organism evidence="2 3">
    <name type="scientific">Clostridium drakei</name>
    <dbReference type="NCBI Taxonomy" id="332101"/>
    <lineage>
        <taxon>Bacteria</taxon>
        <taxon>Bacillati</taxon>
        <taxon>Bacillota</taxon>
        <taxon>Clostridia</taxon>
        <taxon>Eubacteriales</taxon>
        <taxon>Clostridiaceae</taxon>
        <taxon>Clostridium</taxon>
    </lineage>
</organism>
<gene>
    <name evidence="2" type="ORF">B9W14_02640</name>
</gene>
<name>A0A2U8DL87_9CLOT</name>
<sequence length="87" mass="9823">MKDKVLSTIALITIFVPLTVVFFWKPDNPNATVLLIGYFIFVAISFCYALFLFAKKRLRDTDTKVSLGVNSLYLVGILVFVVIPHII</sequence>
<dbReference type="AlphaFoldDB" id="A0A2U8DL87"/>
<feature type="transmembrane region" description="Helical" evidence="1">
    <location>
        <begin position="5"/>
        <end position="24"/>
    </location>
</feature>
<evidence type="ECO:0000313" key="3">
    <source>
        <dbReference type="Proteomes" id="UP000244910"/>
    </source>
</evidence>
<dbReference type="Proteomes" id="UP000244910">
    <property type="component" value="Chromosome"/>
</dbReference>
<keyword evidence="1" id="KW-1133">Transmembrane helix</keyword>
<feature type="transmembrane region" description="Helical" evidence="1">
    <location>
        <begin position="65"/>
        <end position="86"/>
    </location>
</feature>
<reference evidence="3" key="1">
    <citation type="submission" date="2017-04" db="EMBL/GenBank/DDBJ databases">
        <authorList>
            <person name="Song Y."/>
            <person name="Cho B.-K."/>
        </authorList>
    </citation>
    <scope>NUCLEOTIDE SEQUENCE [LARGE SCALE GENOMIC DNA]</scope>
    <source>
        <strain evidence="3">SL1</strain>
    </source>
</reference>
<dbReference type="KEGG" id="cdrk:B9W14_02640"/>
<keyword evidence="1" id="KW-0472">Membrane</keyword>
<protein>
    <submittedName>
        <fullName evidence="2">Uncharacterized protein</fullName>
    </submittedName>
</protein>
<proteinExistence type="predicted"/>
<dbReference type="EMBL" id="CP020953">
    <property type="protein sequence ID" value="AWI03433.1"/>
    <property type="molecule type" value="Genomic_DNA"/>
</dbReference>
<dbReference type="RefSeq" id="WP_032078962.1">
    <property type="nucleotide sequence ID" value="NZ_CP020953.1"/>
</dbReference>
<evidence type="ECO:0000313" key="2">
    <source>
        <dbReference type="EMBL" id="AWI03433.1"/>
    </source>
</evidence>
<keyword evidence="3" id="KW-1185">Reference proteome</keyword>
<dbReference type="OrthoDB" id="2056386at2"/>
<evidence type="ECO:0000256" key="1">
    <source>
        <dbReference type="SAM" id="Phobius"/>
    </source>
</evidence>
<keyword evidence="1" id="KW-0812">Transmembrane</keyword>
<feature type="transmembrane region" description="Helical" evidence="1">
    <location>
        <begin position="30"/>
        <end position="53"/>
    </location>
</feature>
<accession>A0A2U8DL87</accession>